<sequence>MDFEFDPGKSASNKDKHDVDFVEAQALWLDKLRLIVPAKYVGEQRYALIAEMDGLLWVAVYVLRGETVRLISVRRARAMEKERYEDYNRSRIR</sequence>
<reference evidence="1 2" key="1">
    <citation type="submission" date="2020-06" db="EMBL/GenBank/DDBJ databases">
        <title>Genome sequence of Rhizobium sp strain ADMK78.</title>
        <authorList>
            <person name="Rahi P."/>
        </authorList>
    </citation>
    <scope>NUCLEOTIDE SEQUENCE [LARGE SCALE GENOMIC DNA]</scope>
    <source>
        <strain evidence="1 2">ADMK78</strain>
    </source>
</reference>
<dbReference type="RefSeq" id="WP_138286676.1">
    <property type="nucleotide sequence ID" value="NZ_CP058350.1"/>
</dbReference>
<dbReference type="InterPro" id="IPR007460">
    <property type="entry name" value="BrnT_toxin"/>
</dbReference>
<name>A0ABX6QR53_9HYPH</name>
<proteinExistence type="predicted"/>
<keyword evidence="2" id="KW-1185">Reference proteome</keyword>
<evidence type="ECO:0000313" key="2">
    <source>
        <dbReference type="Proteomes" id="UP000308530"/>
    </source>
</evidence>
<accession>A0ABX6QR53</accession>
<dbReference type="Proteomes" id="UP000308530">
    <property type="component" value="Chromosome"/>
</dbReference>
<dbReference type="InterPro" id="IPR038573">
    <property type="entry name" value="BrnT_sf"/>
</dbReference>
<dbReference type="EMBL" id="CP058350">
    <property type="protein sequence ID" value="QLF71015.1"/>
    <property type="molecule type" value="Genomic_DNA"/>
</dbReference>
<protein>
    <submittedName>
        <fullName evidence="1">BrnT family toxin</fullName>
    </submittedName>
</protein>
<gene>
    <name evidence="1" type="ORF">FE840_016475</name>
</gene>
<dbReference type="Gene3D" id="3.10.450.530">
    <property type="entry name" value="Ribonuclease toxin, BrnT, of type II toxin-antitoxin system"/>
    <property type="match status" value="1"/>
</dbReference>
<evidence type="ECO:0000313" key="1">
    <source>
        <dbReference type="EMBL" id="QLF71015.1"/>
    </source>
</evidence>
<organism evidence="1 2">
    <name type="scientific">Peteryoungia desertarenae</name>
    <dbReference type="NCBI Taxonomy" id="1813451"/>
    <lineage>
        <taxon>Bacteria</taxon>
        <taxon>Pseudomonadati</taxon>
        <taxon>Pseudomonadota</taxon>
        <taxon>Alphaproteobacteria</taxon>
        <taxon>Hyphomicrobiales</taxon>
        <taxon>Rhizobiaceae</taxon>
        <taxon>Peteryoungia</taxon>
    </lineage>
</organism>
<dbReference type="Pfam" id="PF04365">
    <property type="entry name" value="BrnT_toxin"/>
    <property type="match status" value="1"/>
</dbReference>